<evidence type="ECO:0000256" key="4">
    <source>
        <dbReference type="ARBA" id="ARBA00022490"/>
    </source>
</evidence>
<keyword evidence="5" id="KW-0598">Phosphotransferase system</keyword>
<reference evidence="7" key="1">
    <citation type="submission" date="2023-04" db="EMBL/GenBank/DDBJ databases">
        <title>Completed genome of Mycoplasma lagogenitalium type strain 12MS.</title>
        <authorList>
            <person name="Spergser J."/>
        </authorList>
    </citation>
    <scope>NUCLEOTIDE SEQUENCE</scope>
    <source>
        <strain evidence="7">12MS</strain>
    </source>
</reference>
<evidence type="ECO:0000256" key="5">
    <source>
        <dbReference type="ARBA" id="ARBA00022683"/>
    </source>
</evidence>
<comment type="subcellular location">
    <subcellularLocation>
        <location evidence="2">Cytoplasm</location>
    </subcellularLocation>
</comment>
<dbReference type="InterPro" id="IPR050399">
    <property type="entry name" value="HPr"/>
</dbReference>
<dbReference type="RefSeq" id="WP_280101642.1">
    <property type="nucleotide sequence ID" value="NZ_CP122979.1"/>
</dbReference>
<keyword evidence="8" id="KW-1185">Reference proteome</keyword>
<dbReference type="CDD" id="cd00367">
    <property type="entry name" value="PTS-HPr_like"/>
    <property type="match status" value="1"/>
</dbReference>
<evidence type="ECO:0000259" key="6">
    <source>
        <dbReference type="PROSITE" id="PS51350"/>
    </source>
</evidence>
<evidence type="ECO:0000256" key="2">
    <source>
        <dbReference type="ARBA" id="ARBA00004496"/>
    </source>
</evidence>
<name>A0ABY8LVQ7_9BACT</name>
<accession>A0ABY8LVQ7</accession>
<keyword evidence="4" id="KW-0963">Cytoplasm</keyword>
<evidence type="ECO:0000313" key="7">
    <source>
        <dbReference type="EMBL" id="WGI36341.1"/>
    </source>
</evidence>
<evidence type="ECO:0000256" key="3">
    <source>
        <dbReference type="ARBA" id="ARBA00020422"/>
    </source>
</evidence>
<dbReference type="InterPro" id="IPR035895">
    <property type="entry name" value="HPr-like_sf"/>
</dbReference>
<sequence length="89" mass="9581">MEKVTVTISDPIGLHARPASQISKVAAKFKSDIKISTTTNSANAKSLLNIMSLAAKQGQEITLEANGEDEKEAIEKLVETLEEANLISR</sequence>
<feature type="domain" description="HPr" evidence="6">
    <location>
        <begin position="1"/>
        <end position="89"/>
    </location>
</feature>
<dbReference type="Proteomes" id="UP001179842">
    <property type="component" value="Chromosome"/>
</dbReference>
<dbReference type="PROSITE" id="PS51350">
    <property type="entry name" value="PTS_HPR_DOM"/>
    <property type="match status" value="1"/>
</dbReference>
<dbReference type="PRINTS" id="PR00107">
    <property type="entry name" value="PHOSPHOCPHPR"/>
</dbReference>
<dbReference type="PANTHER" id="PTHR33705:SF2">
    <property type="entry name" value="PHOSPHOCARRIER PROTEIN NPR"/>
    <property type="match status" value="1"/>
</dbReference>
<protein>
    <recommendedName>
        <fullName evidence="3">Phosphocarrier protein HPr</fullName>
    </recommendedName>
</protein>
<dbReference type="InterPro" id="IPR000032">
    <property type="entry name" value="HPr-like"/>
</dbReference>
<dbReference type="PANTHER" id="PTHR33705">
    <property type="entry name" value="PHOSPHOCARRIER PROTEIN HPR"/>
    <property type="match status" value="1"/>
</dbReference>
<dbReference type="SUPFAM" id="SSF55594">
    <property type="entry name" value="HPr-like"/>
    <property type="match status" value="1"/>
</dbReference>
<dbReference type="EMBL" id="CP122979">
    <property type="protein sequence ID" value="WGI36341.1"/>
    <property type="molecule type" value="Genomic_DNA"/>
</dbReference>
<dbReference type="NCBIfam" id="TIGR01003">
    <property type="entry name" value="PTS_HPr_family"/>
    <property type="match status" value="1"/>
</dbReference>
<organism evidence="7 8">
    <name type="scientific">Mesomycoplasma lagogenitalium</name>
    <dbReference type="NCBI Taxonomy" id="171286"/>
    <lineage>
        <taxon>Bacteria</taxon>
        <taxon>Bacillati</taxon>
        <taxon>Mycoplasmatota</taxon>
        <taxon>Mycoplasmoidales</taxon>
        <taxon>Metamycoplasmataceae</taxon>
        <taxon>Mesomycoplasma</taxon>
    </lineage>
</organism>
<evidence type="ECO:0000313" key="8">
    <source>
        <dbReference type="Proteomes" id="UP001179842"/>
    </source>
</evidence>
<proteinExistence type="predicted"/>
<dbReference type="Pfam" id="PF00381">
    <property type="entry name" value="PTS-HPr"/>
    <property type="match status" value="1"/>
</dbReference>
<dbReference type="Gene3D" id="3.30.1340.10">
    <property type="entry name" value="HPr-like"/>
    <property type="match status" value="1"/>
</dbReference>
<dbReference type="PROSITE" id="PS00369">
    <property type="entry name" value="PTS_HPR_HIS"/>
    <property type="match status" value="1"/>
</dbReference>
<evidence type="ECO:0000256" key="1">
    <source>
        <dbReference type="ARBA" id="ARBA00003681"/>
    </source>
</evidence>
<dbReference type="InterPro" id="IPR001020">
    <property type="entry name" value="PTS_HPr_His_P_site"/>
</dbReference>
<gene>
    <name evidence="7" type="ORF">QEG99_02580</name>
</gene>
<comment type="function">
    <text evidence="1">General (non sugar-specific) component of the phosphoenolpyruvate-dependent sugar phosphotransferase system (sugar PTS). This major carbohydrate active-transport system catalyzes the phosphorylation of incoming sugar substrates concomitantly with their translocation across the cell membrane. The phosphoryl group from phosphoenolpyruvate (PEP) is transferred to the phosphoryl carrier protein HPr by enzyme I. Phospho-HPr then transfers it to the PTS EIIA domain.</text>
</comment>